<feature type="region of interest" description="Disordered" evidence="1">
    <location>
        <begin position="65"/>
        <end position="132"/>
    </location>
</feature>
<dbReference type="Proteomes" id="UP000824540">
    <property type="component" value="Unassembled WGS sequence"/>
</dbReference>
<proteinExistence type="predicted"/>
<evidence type="ECO:0000313" key="2">
    <source>
        <dbReference type="EMBL" id="KAG9343928.1"/>
    </source>
</evidence>
<reference evidence="2" key="1">
    <citation type="thesis" date="2021" institute="BYU ScholarsArchive" country="Provo, UT, USA">
        <title>Applications of and Algorithms for Genome Assembly and Genomic Analyses with an Emphasis on Marine Teleosts.</title>
        <authorList>
            <person name="Pickett B.D."/>
        </authorList>
    </citation>
    <scope>NUCLEOTIDE SEQUENCE</scope>
    <source>
        <strain evidence="2">HI-2016</strain>
    </source>
</reference>
<dbReference type="EMBL" id="JAFBMS010000022">
    <property type="protein sequence ID" value="KAG9343928.1"/>
    <property type="molecule type" value="Genomic_DNA"/>
</dbReference>
<keyword evidence="3" id="KW-1185">Reference proteome</keyword>
<comment type="caution">
    <text evidence="2">The sequence shown here is derived from an EMBL/GenBank/DDBJ whole genome shotgun (WGS) entry which is preliminary data.</text>
</comment>
<evidence type="ECO:0000313" key="3">
    <source>
        <dbReference type="Proteomes" id="UP000824540"/>
    </source>
</evidence>
<dbReference type="AlphaFoldDB" id="A0A8T2P2T0"/>
<sequence>MWQSCHSSVGPPSVNPWRSLLPNLDNQTTPTNKEMPISSLHPMLRLPQHPAPIFLWPTWRVPATTTSTRSPWGDAQSRPPHPPAPTSGSPSTTAKWRAQWTTSSTLAGPPPPAAHSPVAGQTMWTQGRCIWR</sequence>
<accession>A0A8T2P2T0</accession>
<protein>
    <submittedName>
        <fullName evidence="2">Uncharacterized protein</fullName>
    </submittedName>
</protein>
<evidence type="ECO:0000256" key="1">
    <source>
        <dbReference type="SAM" id="MobiDB-lite"/>
    </source>
</evidence>
<organism evidence="2 3">
    <name type="scientific">Albula glossodonta</name>
    <name type="common">roundjaw bonefish</name>
    <dbReference type="NCBI Taxonomy" id="121402"/>
    <lineage>
        <taxon>Eukaryota</taxon>
        <taxon>Metazoa</taxon>
        <taxon>Chordata</taxon>
        <taxon>Craniata</taxon>
        <taxon>Vertebrata</taxon>
        <taxon>Euteleostomi</taxon>
        <taxon>Actinopterygii</taxon>
        <taxon>Neopterygii</taxon>
        <taxon>Teleostei</taxon>
        <taxon>Albuliformes</taxon>
        <taxon>Albulidae</taxon>
        <taxon>Albula</taxon>
    </lineage>
</organism>
<gene>
    <name evidence="2" type="ORF">JZ751_013316</name>
</gene>
<name>A0A8T2P2T0_9TELE</name>
<feature type="region of interest" description="Disordered" evidence="1">
    <location>
        <begin position="1"/>
        <end position="37"/>
    </location>
</feature>